<comment type="caution">
    <text evidence="1">The sequence shown here is derived from an EMBL/GenBank/DDBJ whole genome shotgun (WGS) entry which is preliminary data.</text>
</comment>
<dbReference type="EMBL" id="JACOFX010000004">
    <property type="protein sequence ID" value="MBC3908089.1"/>
    <property type="molecule type" value="Genomic_DNA"/>
</dbReference>
<dbReference type="RefSeq" id="WP_186953638.1">
    <property type="nucleotide sequence ID" value="NZ_JACOFX010000004.1"/>
</dbReference>
<protein>
    <submittedName>
        <fullName evidence="1">DUF3224 domain-containing protein</fullName>
    </submittedName>
</protein>
<sequence length="133" mass="14191">MQHPHHISGTFEVKLNPQAAAPGIEAARLGRMTIDKQFHGDLQAHSLGEMLSAMGEIKGSAGYVAIERVTGTLLGKKGSFVLMHTGTMNRGQPQLTIQVVPDSGTDALTGISGSMGIEIKEGQHFYSFDFSLP</sequence>
<dbReference type="SUPFAM" id="SSF159238">
    <property type="entry name" value="SO1590-like"/>
    <property type="match status" value="1"/>
</dbReference>
<reference evidence="1 2" key="1">
    <citation type="submission" date="2020-08" db="EMBL/GenBank/DDBJ databases">
        <title>Novel species isolated from subtropical streams in China.</title>
        <authorList>
            <person name="Lu H."/>
        </authorList>
    </citation>
    <scope>NUCLEOTIDE SEQUENCE [LARGE SCALE GENOMIC DNA]</scope>
    <source>
        <strain evidence="1 2">NL8W</strain>
    </source>
</reference>
<name>A0ABR6Z8J2_9BURK</name>
<evidence type="ECO:0000313" key="1">
    <source>
        <dbReference type="EMBL" id="MBC3908089.1"/>
    </source>
</evidence>
<dbReference type="Gene3D" id="2.40.350.10">
    <property type="entry name" value="SO1590-like"/>
    <property type="match status" value="1"/>
</dbReference>
<evidence type="ECO:0000313" key="2">
    <source>
        <dbReference type="Proteomes" id="UP000646911"/>
    </source>
</evidence>
<accession>A0ABR6Z8J2</accession>
<dbReference type="InterPro" id="IPR023159">
    <property type="entry name" value="SO1590-like_sf"/>
</dbReference>
<dbReference type="Pfam" id="PF11528">
    <property type="entry name" value="DUF3224"/>
    <property type="match status" value="1"/>
</dbReference>
<proteinExistence type="predicted"/>
<dbReference type="InterPro" id="IPR021607">
    <property type="entry name" value="DUF3224"/>
</dbReference>
<keyword evidence="2" id="KW-1185">Reference proteome</keyword>
<organism evidence="1 2">
    <name type="scientific">Undibacterium umbellatum</name>
    <dbReference type="NCBI Taxonomy" id="2762300"/>
    <lineage>
        <taxon>Bacteria</taxon>
        <taxon>Pseudomonadati</taxon>
        <taxon>Pseudomonadota</taxon>
        <taxon>Betaproteobacteria</taxon>
        <taxon>Burkholderiales</taxon>
        <taxon>Oxalobacteraceae</taxon>
        <taxon>Undibacterium</taxon>
    </lineage>
</organism>
<dbReference type="Proteomes" id="UP000646911">
    <property type="component" value="Unassembled WGS sequence"/>
</dbReference>
<gene>
    <name evidence="1" type="ORF">H8L47_11030</name>
</gene>